<dbReference type="EMBL" id="JABSTR010000005">
    <property type="protein sequence ID" value="KAH9371551.1"/>
    <property type="molecule type" value="Genomic_DNA"/>
</dbReference>
<evidence type="ECO:0000313" key="2">
    <source>
        <dbReference type="EMBL" id="KAH9371551.1"/>
    </source>
</evidence>
<dbReference type="VEuPathDB" id="VectorBase:HLOH_059490"/>
<gene>
    <name evidence="2" type="ORF">HPB48_013272</name>
</gene>
<proteinExistence type="predicted"/>
<feature type="region of interest" description="Disordered" evidence="1">
    <location>
        <begin position="66"/>
        <end position="89"/>
    </location>
</feature>
<reference evidence="2 3" key="1">
    <citation type="journal article" date="2020" name="Cell">
        <title>Large-Scale Comparative Analyses of Tick Genomes Elucidate Their Genetic Diversity and Vector Capacities.</title>
        <authorList>
            <consortium name="Tick Genome and Microbiome Consortium (TIGMIC)"/>
            <person name="Jia N."/>
            <person name="Wang J."/>
            <person name="Shi W."/>
            <person name="Du L."/>
            <person name="Sun Y."/>
            <person name="Zhan W."/>
            <person name="Jiang J.F."/>
            <person name="Wang Q."/>
            <person name="Zhang B."/>
            <person name="Ji P."/>
            <person name="Bell-Sakyi L."/>
            <person name="Cui X.M."/>
            <person name="Yuan T.T."/>
            <person name="Jiang B.G."/>
            <person name="Yang W.F."/>
            <person name="Lam T.T."/>
            <person name="Chang Q.C."/>
            <person name="Ding S.J."/>
            <person name="Wang X.J."/>
            <person name="Zhu J.G."/>
            <person name="Ruan X.D."/>
            <person name="Zhao L."/>
            <person name="Wei J.T."/>
            <person name="Ye R.Z."/>
            <person name="Que T.C."/>
            <person name="Du C.H."/>
            <person name="Zhou Y.H."/>
            <person name="Cheng J.X."/>
            <person name="Dai P.F."/>
            <person name="Guo W.B."/>
            <person name="Han X.H."/>
            <person name="Huang E.J."/>
            <person name="Li L.F."/>
            <person name="Wei W."/>
            <person name="Gao Y.C."/>
            <person name="Liu J.Z."/>
            <person name="Shao H.Z."/>
            <person name="Wang X."/>
            <person name="Wang C.C."/>
            <person name="Yang T.C."/>
            <person name="Huo Q.B."/>
            <person name="Li W."/>
            <person name="Chen H.Y."/>
            <person name="Chen S.E."/>
            <person name="Zhou L.G."/>
            <person name="Ni X.B."/>
            <person name="Tian J.H."/>
            <person name="Sheng Y."/>
            <person name="Liu T."/>
            <person name="Pan Y.S."/>
            <person name="Xia L.Y."/>
            <person name="Li J."/>
            <person name="Zhao F."/>
            <person name="Cao W.C."/>
        </authorList>
    </citation>
    <scope>NUCLEOTIDE SEQUENCE [LARGE SCALE GENOMIC DNA]</scope>
    <source>
        <strain evidence="2">HaeL-2018</strain>
    </source>
</reference>
<dbReference type="Proteomes" id="UP000821853">
    <property type="component" value="Chromosome 3"/>
</dbReference>
<comment type="caution">
    <text evidence="2">The sequence shown here is derived from an EMBL/GenBank/DDBJ whole genome shotgun (WGS) entry which is preliminary data.</text>
</comment>
<feature type="compositionally biased region" description="Basic and acidic residues" evidence="1">
    <location>
        <begin position="161"/>
        <end position="181"/>
    </location>
</feature>
<dbReference type="AlphaFoldDB" id="A0A9J6G9M8"/>
<feature type="compositionally biased region" description="Basic and acidic residues" evidence="1">
    <location>
        <begin position="71"/>
        <end position="89"/>
    </location>
</feature>
<keyword evidence="3" id="KW-1185">Reference proteome</keyword>
<feature type="region of interest" description="Disordered" evidence="1">
    <location>
        <begin position="156"/>
        <end position="181"/>
    </location>
</feature>
<sequence length="181" mass="20695">MSALTALGVNSESYGAMLCSALLRTLPSELVIDYHRRRTAVKEDNGLRIEGLLDFLKTEVESREQALQVGRQERKNPSTKPRFENEKTREWKASTASLYSGSGSRHMDPCAFCAAKNHGTKECQAPLSLEEKKKTLRDSGRCFRLRCQRPHFETVSQQKRKVQELRQKAPDSDVRPWVEEK</sequence>
<accession>A0A9J6G9M8</accession>
<protein>
    <submittedName>
        <fullName evidence="2">Uncharacterized protein</fullName>
    </submittedName>
</protein>
<organism evidence="2 3">
    <name type="scientific">Haemaphysalis longicornis</name>
    <name type="common">Bush tick</name>
    <dbReference type="NCBI Taxonomy" id="44386"/>
    <lineage>
        <taxon>Eukaryota</taxon>
        <taxon>Metazoa</taxon>
        <taxon>Ecdysozoa</taxon>
        <taxon>Arthropoda</taxon>
        <taxon>Chelicerata</taxon>
        <taxon>Arachnida</taxon>
        <taxon>Acari</taxon>
        <taxon>Parasitiformes</taxon>
        <taxon>Ixodida</taxon>
        <taxon>Ixodoidea</taxon>
        <taxon>Ixodidae</taxon>
        <taxon>Haemaphysalinae</taxon>
        <taxon>Haemaphysalis</taxon>
    </lineage>
</organism>
<name>A0A9J6G9M8_HAELO</name>
<evidence type="ECO:0000256" key="1">
    <source>
        <dbReference type="SAM" id="MobiDB-lite"/>
    </source>
</evidence>
<dbReference type="OrthoDB" id="6505652at2759"/>
<evidence type="ECO:0000313" key="3">
    <source>
        <dbReference type="Proteomes" id="UP000821853"/>
    </source>
</evidence>